<organism evidence="9 10">
    <name type="scientific">Bradyrhizobium retamae</name>
    <dbReference type="NCBI Taxonomy" id="1300035"/>
    <lineage>
        <taxon>Bacteria</taxon>
        <taxon>Pseudomonadati</taxon>
        <taxon>Pseudomonadota</taxon>
        <taxon>Alphaproteobacteria</taxon>
        <taxon>Hyphomicrobiales</taxon>
        <taxon>Nitrobacteraceae</taxon>
        <taxon>Bradyrhizobium</taxon>
    </lineage>
</organism>
<keyword evidence="10" id="KW-1185">Reference proteome</keyword>
<dbReference type="Gene3D" id="3.30.70.1440">
    <property type="entry name" value="Multidrug efflux transporter AcrB pore domain"/>
    <property type="match status" value="1"/>
</dbReference>
<comment type="caution">
    <text evidence="9">The sequence shown here is derived from an EMBL/GenBank/DDBJ whole genome shotgun (WGS) entry which is preliminary data.</text>
</comment>
<keyword evidence="9" id="KW-0560">Oxidoreductase</keyword>
<feature type="transmembrane region" description="Helical" evidence="8">
    <location>
        <begin position="538"/>
        <end position="557"/>
    </location>
</feature>
<keyword evidence="9" id="KW-0575">Peroxidase</keyword>
<feature type="transmembrane region" description="Helical" evidence="8">
    <location>
        <begin position="483"/>
        <end position="506"/>
    </location>
</feature>
<feature type="transmembrane region" description="Helical" evidence="8">
    <location>
        <begin position="880"/>
        <end position="900"/>
    </location>
</feature>
<dbReference type="InterPro" id="IPR004763">
    <property type="entry name" value="CusA-like"/>
</dbReference>
<evidence type="ECO:0000256" key="6">
    <source>
        <dbReference type="ARBA" id="ARBA00022989"/>
    </source>
</evidence>
<feature type="transmembrane region" description="Helical" evidence="8">
    <location>
        <begin position="335"/>
        <end position="354"/>
    </location>
</feature>
<comment type="subcellular location">
    <subcellularLocation>
        <location evidence="1">Cell membrane</location>
        <topology evidence="1">Multi-pass membrane protein</topology>
    </subcellularLocation>
</comment>
<evidence type="ECO:0000256" key="8">
    <source>
        <dbReference type="SAM" id="Phobius"/>
    </source>
</evidence>
<sequence>MDRLVALAVSRRYLMVGMFIAVLVGGLIAFKQLNIEAYPDPTPPMVDIVTQSPGLSSEEIERYITIPIETQVAGIKNLRTIRTISLYGLSDVKLQFSFDYTYDEALQQVLNRLSQLAPLPGNVQPTISPLSPTGEIFRYRLKGPPNYSVLDLKTLQDWVLQRRFRAVPGVVDVTGWGGKTKTYELQVDFNKLVANGLTLPQVLQAVGNANINVGGNTVNIGAQSAVVRGVGLIRSIDDLNNTMLSQSGGNPVLVRDIAHVTIGEKPRLGIAGLDQDDDIVQGIVLMRRGEQSSPTIARVEKLVHDINHSSILPPGVQIERIYDRKDLIDITTHTVLHNMVVGIILIVLLQWVFLGDLRSALIVGATIPFALFFAVIILVLRGESANLLSVGAIDFGLIVDATVIMVEAIFRRLTQTTALSEAERSDISFDTTIGMKSHAILSAAADVSRSIFFAAAIIITAFLPLFTLSGVEGNIFGPMARTYAYALAGGLIATFTVTPALSAIILPSHLDEAETWIVKQLDRLYVPVLKWALANRRIVLTGAAVLVLMTIAFARLLGLEFLPKLEEGNLWIRATLPPTISLQEGNVYVNDMRKIIRARPEVESVVSQHGRPDDGTDAAGLFNAEFFAPLKPNSEWPDTHDKDELTAQLLGQLQDNFPGVEFNFSQYLQDNVSEAVSGVKGENSIKLYGNDLQALTDTANKIKSVLGTVQGVTDLAVFTSLGQPTIQIDIDRARAARYGLSPGDINATIKVAIGGDSAGDLYEPGSDRHFPIIVRLAPEYRKSAEAIHNLRIGVAGQGGTITQIPLSEVASINLISGAAYIYREQQERYLPIKFSVRNRDLGSAIHEAQDKVAAEVQLPPGSRIEWVGEFGNLQDAIRRLSIVVPISLALIGVLLFFNFGSMVDTLLAMSVIPMAIFGGVLGLLISGIPFSVSAAIGFIALFGIAVMDGIIILSQYNQLIDEGYERMRAVIRTGELQLRPVLMTCVVAGVGLLPAAVSEGIGSQVQKPLAIVAVTGMMLAPLVILVTLPVLISVFSRRAR</sequence>
<dbReference type="EMBL" id="LLYA01000225">
    <property type="protein sequence ID" value="KRR15744.1"/>
    <property type="molecule type" value="Genomic_DNA"/>
</dbReference>
<evidence type="ECO:0000256" key="7">
    <source>
        <dbReference type="ARBA" id="ARBA00023136"/>
    </source>
</evidence>
<feature type="transmembrane region" description="Helical" evidence="8">
    <location>
        <begin position="976"/>
        <end position="997"/>
    </location>
</feature>
<protein>
    <submittedName>
        <fullName evidence="9">Cytochrome C peroxidase</fullName>
    </submittedName>
</protein>
<dbReference type="NCBIfam" id="TIGR00914">
    <property type="entry name" value="2A0601"/>
    <property type="match status" value="1"/>
</dbReference>
<dbReference type="OrthoDB" id="9758757at2"/>
<feature type="transmembrane region" description="Helical" evidence="8">
    <location>
        <begin position="387"/>
        <end position="410"/>
    </location>
</feature>
<dbReference type="Gene3D" id="3.30.70.1430">
    <property type="entry name" value="Multidrug efflux transporter AcrB pore domain"/>
    <property type="match status" value="2"/>
</dbReference>
<dbReference type="Gene3D" id="3.30.2090.10">
    <property type="entry name" value="Multidrug efflux transporter AcrB TolC docking domain, DN and DC subdomains"/>
    <property type="match status" value="2"/>
</dbReference>
<evidence type="ECO:0000256" key="1">
    <source>
        <dbReference type="ARBA" id="ARBA00004651"/>
    </source>
</evidence>
<feature type="transmembrane region" description="Helical" evidence="8">
    <location>
        <begin position="12"/>
        <end position="30"/>
    </location>
</feature>
<dbReference type="SUPFAM" id="SSF82693">
    <property type="entry name" value="Multidrug efflux transporter AcrB pore domain, PN1, PN2, PC1 and PC2 subdomains"/>
    <property type="match status" value="3"/>
</dbReference>
<dbReference type="Proteomes" id="UP000052023">
    <property type="component" value="Unassembled WGS sequence"/>
</dbReference>
<evidence type="ECO:0000313" key="9">
    <source>
        <dbReference type="EMBL" id="KRR15744.1"/>
    </source>
</evidence>
<dbReference type="GO" id="GO:0005886">
    <property type="term" value="C:plasma membrane"/>
    <property type="evidence" value="ECO:0007669"/>
    <property type="project" value="UniProtKB-SubCell"/>
</dbReference>
<dbReference type="GO" id="GO:0008324">
    <property type="term" value="F:monoatomic cation transmembrane transporter activity"/>
    <property type="evidence" value="ECO:0007669"/>
    <property type="project" value="InterPro"/>
</dbReference>
<dbReference type="GO" id="GO:0042910">
    <property type="term" value="F:xenobiotic transmembrane transporter activity"/>
    <property type="evidence" value="ECO:0007669"/>
    <property type="project" value="TreeGrafter"/>
</dbReference>
<accession>A0A0R3MEN8</accession>
<keyword evidence="6 8" id="KW-1133">Transmembrane helix</keyword>
<feature type="transmembrane region" description="Helical" evidence="8">
    <location>
        <begin position="906"/>
        <end position="925"/>
    </location>
</feature>
<keyword evidence="4" id="KW-1003">Cell membrane</keyword>
<reference evidence="9 10" key="1">
    <citation type="submission" date="2014-03" db="EMBL/GenBank/DDBJ databases">
        <title>Bradyrhizobium valentinum sp. nov., isolated from effective nodules of Lupinus mariae-josephae, a lupine endemic of basic-lime soils in Eastern Spain.</title>
        <authorList>
            <person name="Duran D."/>
            <person name="Rey L."/>
            <person name="Navarro A."/>
            <person name="Busquets A."/>
            <person name="Imperial J."/>
            <person name="Ruiz-Argueso T."/>
        </authorList>
    </citation>
    <scope>NUCLEOTIDE SEQUENCE [LARGE SCALE GENOMIC DNA]</scope>
    <source>
        <strain evidence="9 10">Ro19</strain>
    </source>
</reference>
<gene>
    <name evidence="9" type="ORF">CQ13_13480</name>
</gene>
<dbReference type="RefSeq" id="WP_057848081.1">
    <property type="nucleotide sequence ID" value="NZ_LLYA01000225.1"/>
</dbReference>
<keyword evidence="3" id="KW-0813">Transport</keyword>
<dbReference type="Gene3D" id="1.20.1640.10">
    <property type="entry name" value="Multidrug efflux transporter AcrB transmembrane domain"/>
    <property type="match status" value="2"/>
</dbReference>
<dbReference type="InterPro" id="IPR027463">
    <property type="entry name" value="AcrB_DN_DC_subdom"/>
</dbReference>
<evidence type="ECO:0000256" key="2">
    <source>
        <dbReference type="ARBA" id="ARBA00010942"/>
    </source>
</evidence>
<dbReference type="PANTHER" id="PTHR32063:SF12">
    <property type="entry name" value="CATION EFFLUX SYSTEM PROTEIN"/>
    <property type="match status" value="1"/>
</dbReference>
<dbReference type="AlphaFoldDB" id="A0A0R3MEN8"/>
<feature type="transmembrane region" description="Helical" evidence="8">
    <location>
        <begin position="360"/>
        <end position="380"/>
    </location>
</feature>
<dbReference type="PANTHER" id="PTHR32063">
    <property type="match status" value="1"/>
</dbReference>
<dbReference type="SUPFAM" id="SSF82714">
    <property type="entry name" value="Multidrug efflux transporter AcrB TolC docking domain, DN and DC subdomains"/>
    <property type="match status" value="2"/>
</dbReference>
<feature type="transmembrane region" description="Helical" evidence="8">
    <location>
        <begin position="451"/>
        <end position="471"/>
    </location>
</feature>
<evidence type="ECO:0000256" key="5">
    <source>
        <dbReference type="ARBA" id="ARBA00022692"/>
    </source>
</evidence>
<dbReference type="GO" id="GO:0004601">
    <property type="term" value="F:peroxidase activity"/>
    <property type="evidence" value="ECO:0007669"/>
    <property type="project" value="UniProtKB-KW"/>
</dbReference>
<keyword evidence="7 8" id="KW-0472">Membrane</keyword>
<dbReference type="Gene3D" id="3.30.70.1320">
    <property type="entry name" value="Multidrug efflux transporter AcrB pore domain like"/>
    <property type="match status" value="1"/>
</dbReference>
<comment type="similarity">
    <text evidence="2">Belongs to the resistance-nodulation-cell division (RND) (TC 2.A.6) family.</text>
</comment>
<dbReference type="Pfam" id="PF00873">
    <property type="entry name" value="ACR_tran"/>
    <property type="match status" value="1"/>
</dbReference>
<feature type="transmembrane region" description="Helical" evidence="8">
    <location>
        <begin position="932"/>
        <end position="956"/>
    </location>
</feature>
<evidence type="ECO:0000256" key="4">
    <source>
        <dbReference type="ARBA" id="ARBA00022475"/>
    </source>
</evidence>
<dbReference type="SUPFAM" id="SSF82866">
    <property type="entry name" value="Multidrug efflux transporter AcrB transmembrane domain"/>
    <property type="match status" value="2"/>
</dbReference>
<keyword evidence="5 8" id="KW-0812">Transmembrane</keyword>
<name>A0A0R3MEN8_9BRAD</name>
<feature type="transmembrane region" description="Helical" evidence="8">
    <location>
        <begin position="1009"/>
        <end position="1035"/>
    </location>
</feature>
<evidence type="ECO:0000256" key="3">
    <source>
        <dbReference type="ARBA" id="ARBA00022448"/>
    </source>
</evidence>
<dbReference type="InterPro" id="IPR001036">
    <property type="entry name" value="Acrflvin-R"/>
</dbReference>
<dbReference type="PRINTS" id="PR00702">
    <property type="entry name" value="ACRIFLAVINRP"/>
</dbReference>
<evidence type="ECO:0000313" key="10">
    <source>
        <dbReference type="Proteomes" id="UP000052023"/>
    </source>
</evidence>
<proteinExistence type="inferred from homology"/>